<dbReference type="Pfam" id="PF13672">
    <property type="entry name" value="PP2C_2"/>
    <property type="match status" value="1"/>
</dbReference>
<dbReference type="InterPro" id="IPR001932">
    <property type="entry name" value="PPM-type_phosphatase-like_dom"/>
</dbReference>
<dbReference type="CDD" id="cd00143">
    <property type="entry name" value="PP2Cc"/>
    <property type="match status" value="1"/>
</dbReference>
<evidence type="ECO:0000313" key="3">
    <source>
        <dbReference type="Proteomes" id="UP000194903"/>
    </source>
</evidence>
<protein>
    <recommendedName>
        <fullName evidence="1">PPM-type phosphatase domain-containing protein</fullName>
    </recommendedName>
</protein>
<evidence type="ECO:0000259" key="1">
    <source>
        <dbReference type="PROSITE" id="PS51746"/>
    </source>
</evidence>
<dbReference type="Gene3D" id="3.60.40.10">
    <property type="entry name" value="PPM-type phosphatase domain"/>
    <property type="match status" value="1"/>
</dbReference>
<reference evidence="2 3" key="1">
    <citation type="submission" date="2017-05" db="EMBL/GenBank/DDBJ databases">
        <title>Butyricicoccus porcorum sp. nov. a butyrate-producing bacterium from the swine intestinal tract.</title>
        <authorList>
            <person name="Trachsel J."/>
            <person name="Humphrey S."/>
            <person name="Allen H.K."/>
        </authorList>
    </citation>
    <scope>NUCLEOTIDE SEQUENCE [LARGE SCALE GENOMIC DNA]</scope>
    <source>
        <strain evidence="2">BB10</strain>
    </source>
</reference>
<comment type="caution">
    <text evidence="2">The sequence shown here is derived from an EMBL/GenBank/DDBJ whole genome shotgun (WGS) entry which is preliminary data.</text>
</comment>
<dbReference type="InterPro" id="IPR015655">
    <property type="entry name" value="PP2C"/>
</dbReference>
<dbReference type="SUPFAM" id="SSF81606">
    <property type="entry name" value="PP2C-like"/>
    <property type="match status" value="1"/>
</dbReference>
<dbReference type="PROSITE" id="PS51746">
    <property type="entry name" value="PPM_2"/>
    <property type="match status" value="1"/>
</dbReference>
<evidence type="ECO:0000313" key="2">
    <source>
        <dbReference type="EMBL" id="OUM21412.1"/>
    </source>
</evidence>
<sequence>MNAFGKTDKGLVRASNQDTFRIDIRENGLGFLVLCDGMGGARAGNIASVRAAERFMEQACTADPEQADTETLSRIAQRAVTAANSEVYELSQSSPAYNGMGTTLVGCICAGDRVVLANVGDSRAYVIDGEKIAQMTADHSLVAEMVRTGRLSSEEAKYYPGRNLITRAVGVDSEVEADYYEITLHDGQTLLLCSDGLCGLVTDLEIAAAVVQSASQEEACDRLIQLACSAGGSDNITVVLYTK</sequence>
<dbReference type="EMBL" id="NHOC01000002">
    <property type="protein sequence ID" value="OUM21412.1"/>
    <property type="molecule type" value="Genomic_DNA"/>
</dbReference>
<keyword evidence="3" id="KW-1185">Reference proteome</keyword>
<organism evidence="2 3">
    <name type="scientific">Butyricicoccus porcorum</name>
    <dbReference type="NCBI Taxonomy" id="1945634"/>
    <lineage>
        <taxon>Bacteria</taxon>
        <taxon>Bacillati</taxon>
        <taxon>Bacillota</taxon>
        <taxon>Clostridia</taxon>
        <taxon>Eubacteriales</taxon>
        <taxon>Butyricicoccaceae</taxon>
        <taxon>Butyricicoccus</taxon>
    </lineage>
</organism>
<dbReference type="Proteomes" id="UP000194903">
    <property type="component" value="Unassembled WGS sequence"/>
</dbReference>
<dbReference type="RefSeq" id="WP_087017324.1">
    <property type="nucleotide sequence ID" value="NZ_CP178353.1"/>
</dbReference>
<dbReference type="SMART" id="SM00331">
    <property type="entry name" value="PP2C_SIG"/>
    <property type="match status" value="1"/>
</dbReference>
<name>A0A252F6R7_9FIRM</name>
<dbReference type="NCBIfam" id="NF033484">
    <property type="entry name" value="Stp1_PP2C_phos"/>
    <property type="match status" value="1"/>
</dbReference>
<dbReference type="InterPro" id="IPR036457">
    <property type="entry name" value="PPM-type-like_dom_sf"/>
</dbReference>
<accession>A0A252F6R7</accession>
<dbReference type="PANTHER" id="PTHR47992">
    <property type="entry name" value="PROTEIN PHOSPHATASE"/>
    <property type="match status" value="1"/>
</dbReference>
<dbReference type="AlphaFoldDB" id="A0A252F6R7"/>
<feature type="domain" description="PPM-type phosphatase" evidence="1">
    <location>
        <begin position="1"/>
        <end position="243"/>
    </location>
</feature>
<dbReference type="OrthoDB" id="9801841at2"/>
<dbReference type="SMART" id="SM00332">
    <property type="entry name" value="PP2Cc"/>
    <property type="match status" value="1"/>
</dbReference>
<gene>
    <name evidence="2" type="ORF">CBW42_02230</name>
</gene>
<dbReference type="GO" id="GO:0004722">
    <property type="term" value="F:protein serine/threonine phosphatase activity"/>
    <property type="evidence" value="ECO:0007669"/>
    <property type="project" value="InterPro"/>
</dbReference>
<proteinExistence type="predicted"/>